<feature type="region of interest" description="Disordered" evidence="1">
    <location>
        <begin position="31"/>
        <end position="102"/>
    </location>
</feature>
<evidence type="ECO:0000256" key="1">
    <source>
        <dbReference type="SAM" id="MobiDB-lite"/>
    </source>
</evidence>
<organism evidence="2 3">
    <name type="scientific">Pleurodeles waltl</name>
    <name type="common">Iberian ribbed newt</name>
    <dbReference type="NCBI Taxonomy" id="8319"/>
    <lineage>
        <taxon>Eukaryota</taxon>
        <taxon>Metazoa</taxon>
        <taxon>Chordata</taxon>
        <taxon>Craniata</taxon>
        <taxon>Vertebrata</taxon>
        <taxon>Euteleostomi</taxon>
        <taxon>Amphibia</taxon>
        <taxon>Batrachia</taxon>
        <taxon>Caudata</taxon>
        <taxon>Salamandroidea</taxon>
        <taxon>Salamandridae</taxon>
        <taxon>Pleurodelinae</taxon>
        <taxon>Pleurodeles</taxon>
    </lineage>
</organism>
<accession>A0AAV7Q711</accession>
<comment type="caution">
    <text evidence="2">The sequence shown here is derived from an EMBL/GenBank/DDBJ whole genome shotgun (WGS) entry which is preliminary data.</text>
</comment>
<proteinExistence type="predicted"/>
<dbReference type="Proteomes" id="UP001066276">
    <property type="component" value="Chromosome 6"/>
</dbReference>
<evidence type="ECO:0000313" key="2">
    <source>
        <dbReference type="EMBL" id="KAJ1135990.1"/>
    </source>
</evidence>
<dbReference type="EMBL" id="JANPWB010000010">
    <property type="protein sequence ID" value="KAJ1135990.1"/>
    <property type="molecule type" value="Genomic_DNA"/>
</dbReference>
<protein>
    <submittedName>
        <fullName evidence="2">Uncharacterized protein</fullName>
    </submittedName>
</protein>
<gene>
    <name evidence="2" type="ORF">NDU88_002417</name>
</gene>
<dbReference type="AlphaFoldDB" id="A0AAV7Q711"/>
<reference evidence="2" key="1">
    <citation type="journal article" date="2022" name="bioRxiv">
        <title>Sequencing and chromosome-scale assembly of the giantPleurodeles waltlgenome.</title>
        <authorList>
            <person name="Brown T."/>
            <person name="Elewa A."/>
            <person name="Iarovenko S."/>
            <person name="Subramanian E."/>
            <person name="Araus A.J."/>
            <person name="Petzold A."/>
            <person name="Susuki M."/>
            <person name="Suzuki K.-i.T."/>
            <person name="Hayashi T."/>
            <person name="Toyoda A."/>
            <person name="Oliveira C."/>
            <person name="Osipova E."/>
            <person name="Leigh N.D."/>
            <person name="Simon A."/>
            <person name="Yun M.H."/>
        </authorList>
    </citation>
    <scope>NUCLEOTIDE SEQUENCE</scope>
    <source>
        <strain evidence="2">20211129_DDA</strain>
        <tissue evidence="2">Liver</tissue>
    </source>
</reference>
<name>A0AAV7Q711_PLEWA</name>
<keyword evidence="3" id="KW-1185">Reference proteome</keyword>
<evidence type="ECO:0000313" key="3">
    <source>
        <dbReference type="Proteomes" id="UP001066276"/>
    </source>
</evidence>
<sequence length="109" mass="11933">MPGAAQRWVGPARRRRSRMWVEAGARLRCQPRGRVRRQTASGTAADPDLGSNGGRQPHTASVWGAAANTDPEARRGGRLRRSKTSFGARSGPHRSRAAGWVTLHLREEV</sequence>